<dbReference type="EMBL" id="JASHIE010000006">
    <property type="protein sequence ID" value="MDI9875120.1"/>
    <property type="molecule type" value="Genomic_DNA"/>
</dbReference>
<accession>A0ABT6Z1W3</accession>
<dbReference type="PANTHER" id="PTHR11361">
    <property type="entry name" value="DNA MISMATCH REPAIR PROTEIN MUTS FAMILY MEMBER"/>
    <property type="match status" value="1"/>
</dbReference>
<protein>
    <recommendedName>
        <fullName evidence="4">DNA mismatch repair proteins mutS family domain-containing protein</fullName>
    </recommendedName>
</protein>
<dbReference type="Gene3D" id="3.40.50.300">
    <property type="entry name" value="P-loop containing nucleotide triphosphate hydrolases"/>
    <property type="match status" value="1"/>
</dbReference>
<keyword evidence="3" id="KW-0238">DNA-binding</keyword>
<sequence length="304" mass="34696">MNFLNFENQDGIKGEMEFLLNYILELLKGCFLIEVFTLFKITKELEARQNSIIALFNFIGNLDICISIASLRAGESATCLPKLTKETNKVIVENIYHPLITNCVTNSLNIGENSILITGSNMSGKSTFLRTFCINSILAQTIYTCFADKFESPILKQYSSIRIDDNLFQGKSYYFEEVSIMATLIAEVERPFQNLFILDEVFKGTNTIERIASSKAILSYLNRKNNIVIVATHDIELSEMLKSEYELYHFTETIENDILDFDHKIKSGQLKTRNAIKLLELSDYPLDIINEAKQISETLQIKLT</sequence>
<keyword evidence="1" id="KW-0547">Nucleotide-binding</keyword>
<organism evidence="5 6">
    <name type="scientific">Flectobacillus rivi</name>
    <dbReference type="NCBI Taxonomy" id="2984209"/>
    <lineage>
        <taxon>Bacteria</taxon>
        <taxon>Pseudomonadati</taxon>
        <taxon>Bacteroidota</taxon>
        <taxon>Cytophagia</taxon>
        <taxon>Cytophagales</taxon>
        <taxon>Flectobacillaceae</taxon>
        <taxon>Flectobacillus</taxon>
    </lineage>
</organism>
<evidence type="ECO:0000256" key="3">
    <source>
        <dbReference type="ARBA" id="ARBA00023125"/>
    </source>
</evidence>
<dbReference type="InterPro" id="IPR027417">
    <property type="entry name" value="P-loop_NTPase"/>
</dbReference>
<dbReference type="PANTHER" id="PTHR11361:SF152">
    <property type="entry name" value="DNA MISMATCH REPAIR PROTEIN"/>
    <property type="match status" value="1"/>
</dbReference>
<evidence type="ECO:0000313" key="5">
    <source>
        <dbReference type="EMBL" id="MDI9875120.1"/>
    </source>
</evidence>
<comment type="caution">
    <text evidence="5">The sequence shown here is derived from an EMBL/GenBank/DDBJ whole genome shotgun (WGS) entry which is preliminary data.</text>
</comment>
<dbReference type="SMART" id="SM00534">
    <property type="entry name" value="MUTSac"/>
    <property type="match status" value="1"/>
</dbReference>
<reference evidence="5 6" key="1">
    <citation type="submission" date="2023-05" db="EMBL/GenBank/DDBJ databases">
        <title>Novel species of genus Flectobacillus isolated from stream in China.</title>
        <authorList>
            <person name="Lu H."/>
        </authorList>
    </citation>
    <scope>NUCLEOTIDE SEQUENCE [LARGE SCALE GENOMIC DNA]</scope>
    <source>
        <strain evidence="5 6">LFS242W</strain>
    </source>
</reference>
<feature type="domain" description="DNA mismatch repair proteins mutS family" evidence="4">
    <location>
        <begin position="112"/>
        <end position="297"/>
    </location>
</feature>
<name>A0ABT6Z1W3_9BACT</name>
<dbReference type="RefSeq" id="WP_283381865.1">
    <property type="nucleotide sequence ID" value="NZ_JASHIE010000006.1"/>
</dbReference>
<evidence type="ECO:0000256" key="1">
    <source>
        <dbReference type="ARBA" id="ARBA00022741"/>
    </source>
</evidence>
<keyword evidence="6" id="KW-1185">Reference proteome</keyword>
<dbReference type="InterPro" id="IPR045076">
    <property type="entry name" value="MutS"/>
</dbReference>
<evidence type="ECO:0000313" key="6">
    <source>
        <dbReference type="Proteomes" id="UP001225761"/>
    </source>
</evidence>
<dbReference type="Proteomes" id="UP001225761">
    <property type="component" value="Unassembled WGS sequence"/>
</dbReference>
<dbReference type="Pfam" id="PF00488">
    <property type="entry name" value="MutS_V"/>
    <property type="match status" value="1"/>
</dbReference>
<proteinExistence type="predicted"/>
<keyword evidence="2" id="KW-0067">ATP-binding</keyword>
<evidence type="ECO:0000256" key="2">
    <source>
        <dbReference type="ARBA" id="ARBA00022840"/>
    </source>
</evidence>
<evidence type="ECO:0000259" key="4">
    <source>
        <dbReference type="SMART" id="SM00534"/>
    </source>
</evidence>
<gene>
    <name evidence="5" type="ORF">QM481_11330</name>
</gene>
<dbReference type="InterPro" id="IPR000432">
    <property type="entry name" value="DNA_mismatch_repair_MutS_C"/>
</dbReference>
<dbReference type="SUPFAM" id="SSF52540">
    <property type="entry name" value="P-loop containing nucleoside triphosphate hydrolases"/>
    <property type="match status" value="1"/>
</dbReference>